<evidence type="ECO:0000313" key="2">
    <source>
        <dbReference type="Proteomes" id="UP000019140"/>
    </source>
</evidence>
<keyword evidence="2" id="KW-1185">Reference proteome</keyword>
<dbReference type="EMBL" id="AZHX01000582">
    <property type="protein sequence ID" value="ETX06861.1"/>
    <property type="molecule type" value="Genomic_DNA"/>
</dbReference>
<organism evidence="1 2">
    <name type="scientific">Candidatus Entotheonella gemina</name>
    <dbReference type="NCBI Taxonomy" id="1429439"/>
    <lineage>
        <taxon>Bacteria</taxon>
        <taxon>Pseudomonadati</taxon>
        <taxon>Nitrospinota/Tectimicrobiota group</taxon>
        <taxon>Candidatus Tectimicrobiota</taxon>
        <taxon>Candidatus Entotheonellia</taxon>
        <taxon>Candidatus Entotheonellales</taxon>
        <taxon>Candidatus Entotheonellaceae</taxon>
        <taxon>Candidatus Entotheonella</taxon>
    </lineage>
</organism>
<evidence type="ECO:0000313" key="1">
    <source>
        <dbReference type="EMBL" id="ETX06861.1"/>
    </source>
</evidence>
<comment type="caution">
    <text evidence="1">The sequence shown here is derived from an EMBL/GenBank/DDBJ whole genome shotgun (WGS) entry which is preliminary data.</text>
</comment>
<name>W4MAE1_9BACT</name>
<protein>
    <submittedName>
        <fullName evidence="1">Uncharacterized protein</fullName>
    </submittedName>
</protein>
<reference evidence="1 2" key="1">
    <citation type="journal article" date="2014" name="Nature">
        <title>An environmental bacterial taxon with a large and distinct metabolic repertoire.</title>
        <authorList>
            <person name="Wilson M.C."/>
            <person name="Mori T."/>
            <person name="Ruckert C."/>
            <person name="Uria A.R."/>
            <person name="Helf M.J."/>
            <person name="Takada K."/>
            <person name="Gernert C."/>
            <person name="Steffens U.A."/>
            <person name="Heycke N."/>
            <person name="Schmitt S."/>
            <person name="Rinke C."/>
            <person name="Helfrich E.J."/>
            <person name="Brachmann A.O."/>
            <person name="Gurgui C."/>
            <person name="Wakimoto T."/>
            <person name="Kracht M."/>
            <person name="Crusemann M."/>
            <person name="Hentschel U."/>
            <person name="Abe I."/>
            <person name="Matsunaga S."/>
            <person name="Kalinowski J."/>
            <person name="Takeyama H."/>
            <person name="Piel J."/>
        </authorList>
    </citation>
    <scope>NUCLEOTIDE SEQUENCE [LARGE SCALE GENOMIC DNA]</scope>
    <source>
        <strain evidence="2">TSY2</strain>
    </source>
</reference>
<proteinExistence type="predicted"/>
<sequence length="90" mass="9677">MSDKHQRYRAIHEALKQCYPGEPSGRMAQHLTTLAAFISGMVGSKSSQLPNIATKIADRVTPDSRVQRAAGHEEGAGCKALGEAVTVWLS</sequence>
<gene>
    <name evidence="1" type="ORF">ETSY2_14560</name>
</gene>
<dbReference type="Proteomes" id="UP000019140">
    <property type="component" value="Unassembled WGS sequence"/>
</dbReference>
<dbReference type="AlphaFoldDB" id="W4MAE1"/>
<dbReference type="HOGENOM" id="CLU_2435373_0_0_7"/>
<accession>W4MAE1</accession>